<keyword evidence="3" id="KW-1185">Reference proteome</keyword>
<dbReference type="EMBL" id="AP019860">
    <property type="protein sequence ID" value="BBM82491.1"/>
    <property type="molecule type" value="Genomic_DNA"/>
</dbReference>
<gene>
    <name evidence="2" type="ORF">UABAM_00834</name>
</gene>
<dbReference type="Proteomes" id="UP000326354">
    <property type="component" value="Chromosome"/>
</dbReference>
<dbReference type="RefSeq" id="WP_151966731.1">
    <property type="nucleotide sequence ID" value="NZ_AP019860.1"/>
</dbReference>
<organism evidence="2 3">
    <name type="scientific">Uabimicrobium amorphum</name>
    <dbReference type="NCBI Taxonomy" id="2596890"/>
    <lineage>
        <taxon>Bacteria</taxon>
        <taxon>Pseudomonadati</taxon>
        <taxon>Planctomycetota</taxon>
        <taxon>Candidatus Uabimicrobiia</taxon>
        <taxon>Candidatus Uabimicrobiales</taxon>
        <taxon>Candidatus Uabimicrobiaceae</taxon>
        <taxon>Candidatus Uabimicrobium</taxon>
    </lineage>
</organism>
<feature type="domain" description="Phospholipid/glycerol acyltransferase" evidence="1">
    <location>
        <begin position="75"/>
        <end position="193"/>
    </location>
</feature>
<proteinExistence type="predicted"/>
<dbReference type="PANTHER" id="PTHR22753">
    <property type="entry name" value="TRANSMEMBRANE PROTEIN 68"/>
    <property type="match status" value="1"/>
</dbReference>
<dbReference type="OrthoDB" id="9803035at2"/>
<accession>A0A5S9IJ59</accession>
<evidence type="ECO:0000259" key="1">
    <source>
        <dbReference type="SMART" id="SM00563"/>
    </source>
</evidence>
<dbReference type="SUPFAM" id="SSF69593">
    <property type="entry name" value="Glycerol-3-phosphate (1)-acyltransferase"/>
    <property type="match status" value="1"/>
</dbReference>
<dbReference type="AlphaFoldDB" id="A0A5S9IJ59"/>
<reference evidence="2 3" key="1">
    <citation type="submission" date="2019-08" db="EMBL/GenBank/DDBJ databases">
        <title>Complete genome sequence of Candidatus Uab amorphum.</title>
        <authorList>
            <person name="Shiratori T."/>
            <person name="Suzuki S."/>
            <person name="Kakizawa Y."/>
            <person name="Ishida K."/>
        </authorList>
    </citation>
    <scope>NUCLEOTIDE SEQUENCE [LARGE SCALE GENOMIC DNA]</scope>
    <source>
        <strain evidence="2 3">SRT547</strain>
    </source>
</reference>
<dbReference type="SMART" id="SM00563">
    <property type="entry name" value="PlsC"/>
    <property type="match status" value="1"/>
</dbReference>
<protein>
    <submittedName>
        <fullName evidence="2">Glycerol acyltransferase</fullName>
    </submittedName>
</protein>
<dbReference type="KEGG" id="uam:UABAM_00834"/>
<evidence type="ECO:0000313" key="2">
    <source>
        <dbReference type="EMBL" id="BBM82491.1"/>
    </source>
</evidence>
<keyword evidence="2" id="KW-0808">Transferase</keyword>
<dbReference type="GO" id="GO:0016746">
    <property type="term" value="F:acyltransferase activity"/>
    <property type="evidence" value="ECO:0007669"/>
    <property type="project" value="UniProtKB-KW"/>
</dbReference>
<dbReference type="Pfam" id="PF01553">
    <property type="entry name" value="Acyltransferase"/>
    <property type="match status" value="1"/>
</dbReference>
<sequence length="280" mass="31745">MKILDMVSQKITEKLLLEKEVVNLDNIPNQLNFLGYDNWGMNREAVAVALKFIKYLYQYFRVETEGIENIPSGRVLLVANHSGQLPIDGALIYYAMATQAQPPRIARAMFERFVPRVPFVSTMMSRCGHVIGDPINCKKLLLNNEAVLVFPEGVRGSGKLYWQRYKLQRFGTGFMRLALETQTPIIPVSVVGAEEIYPALYNFKFLAKLLKLPYFPITPTWPLLGPLGVVPYPSKVSLHFGAPLIFEGDFDGTEEHISELVDVVIRKIQTKINNVLETRN</sequence>
<dbReference type="GO" id="GO:0016020">
    <property type="term" value="C:membrane"/>
    <property type="evidence" value="ECO:0007669"/>
    <property type="project" value="TreeGrafter"/>
</dbReference>
<name>A0A5S9IJ59_UABAM</name>
<dbReference type="InterPro" id="IPR002123">
    <property type="entry name" value="Plipid/glycerol_acylTrfase"/>
</dbReference>
<dbReference type="PANTHER" id="PTHR22753:SF14">
    <property type="entry name" value="MONOACYLGLYCEROL_DIACYLGLYCEROL O-ACYLTRANSFERASE"/>
    <property type="match status" value="1"/>
</dbReference>
<dbReference type="CDD" id="cd07987">
    <property type="entry name" value="LPLAT_MGAT-like"/>
    <property type="match status" value="1"/>
</dbReference>
<evidence type="ECO:0000313" key="3">
    <source>
        <dbReference type="Proteomes" id="UP000326354"/>
    </source>
</evidence>
<keyword evidence="2" id="KW-0012">Acyltransferase</keyword>